<feature type="signal peptide" evidence="1">
    <location>
        <begin position="1"/>
        <end position="22"/>
    </location>
</feature>
<dbReference type="EMBL" id="JANBVO010000017">
    <property type="protein sequence ID" value="KAJ9144082.1"/>
    <property type="molecule type" value="Genomic_DNA"/>
</dbReference>
<protein>
    <submittedName>
        <fullName evidence="2">Uncharacterized protein</fullName>
    </submittedName>
</protein>
<keyword evidence="3" id="KW-1185">Reference proteome</keyword>
<feature type="chain" id="PRO_5041352793" evidence="1">
    <location>
        <begin position="23"/>
        <end position="184"/>
    </location>
</feature>
<gene>
    <name evidence="2" type="ORF">NKR23_g6207</name>
</gene>
<comment type="caution">
    <text evidence="2">The sequence shown here is derived from an EMBL/GenBank/DDBJ whole genome shotgun (WGS) entry which is preliminary data.</text>
</comment>
<accession>A0AA38RBM7</accession>
<evidence type="ECO:0000313" key="3">
    <source>
        <dbReference type="Proteomes" id="UP001174694"/>
    </source>
</evidence>
<organism evidence="2 3">
    <name type="scientific">Pleurostoma richardsiae</name>
    <dbReference type="NCBI Taxonomy" id="41990"/>
    <lineage>
        <taxon>Eukaryota</taxon>
        <taxon>Fungi</taxon>
        <taxon>Dikarya</taxon>
        <taxon>Ascomycota</taxon>
        <taxon>Pezizomycotina</taxon>
        <taxon>Sordariomycetes</taxon>
        <taxon>Sordariomycetidae</taxon>
        <taxon>Calosphaeriales</taxon>
        <taxon>Pleurostomataceae</taxon>
        <taxon>Pleurostoma</taxon>
    </lineage>
</organism>
<evidence type="ECO:0000313" key="2">
    <source>
        <dbReference type="EMBL" id="KAJ9144082.1"/>
    </source>
</evidence>
<keyword evidence="1" id="KW-0732">Signal</keyword>
<dbReference type="AlphaFoldDB" id="A0AA38RBM7"/>
<name>A0AA38RBM7_9PEZI</name>
<sequence>MLCGIPLLGAIASLWWPSPALAQSTSTITIFTPEWWYDDDIYASVVAADSATTVYAIECAQGSWTPDVYCGDYSSVTVTAGPSTFNVWEGYVGVFTRSFDCQKLGPSMATSRARDYACGVHNVNCLGDYVRAAGYYASCVWIISLDSAVHDFVRHRHFITDRRFFLSRYIILGVKRFGQFEPGH</sequence>
<proteinExistence type="predicted"/>
<evidence type="ECO:0000256" key="1">
    <source>
        <dbReference type="SAM" id="SignalP"/>
    </source>
</evidence>
<reference evidence="2" key="1">
    <citation type="submission" date="2022-07" db="EMBL/GenBank/DDBJ databases">
        <title>Fungi with potential for degradation of polypropylene.</title>
        <authorList>
            <person name="Gostincar C."/>
        </authorList>
    </citation>
    <scope>NUCLEOTIDE SEQUENCE</scope>
    <source>
        <strain evidence="2">EXF-13308</strain>
    </source>
</reference>
<dbReference type="Proteomes" id="UP001174694">
    <property type="component" value="Unassembled WGS sequence"/>
</dbReference>